<reference evidence="8" key="1">
    <citation type="journal article" date="2024" name="Antonie Van Leeuwenhoek">
        <title>Bradyrhizobium ontarionense sp. nov., a novel bacterial symbiont isolated from Aeschynomene indica (Indian jointvetch), harbours photosynthesis, nitrogen fixation and nitrous oxide (N2O) reductase genes.</title>
        <authorList>
            <person name="Bromfield E.S.P."/>
            <person name="Cloutier S."/>
        </authorList>
    </citation>
    <scope>NUCLEOTIDE SEQUENCE</scope>
    <source>
        <strain evidence="8">A19</strain>
    </source>
</reference>
<dbReference type="Gene3D" id="1.20.1250.20">
    <property type="entry name" value="MFS general substrate transporter like domains"/>
    <property type="match status" value="1"/>
</dbReference>
<feature type="transmembrane region" description="Helical" evidence="6">
    <location>
        <begin position="43"/>
        <end position="62"/>
    </location>
</feature>
<evidence type="ECO:0000256" key="1">
    <source>
        <dbReference type="ARBA" id="ARBA00004651"/>
    </source>
</evidence>
<name>A0ABY3RDP8_9BRAD</name>
<feature type="transmembrane region" description="Helical" evidence="6">
    <location>
        <begin position="287"/>
        <end position="308"/>
    </location>
</feature>
<feature type="transmembrane region" description="Helical" evidence="6">
    <location>
        <begin position="68"/>
        <end position="92"/>
    </location>
</feature>
<evidence type="ECO:0000259" key="7">
    <source>
        <dbReference type="PROSITE" id="PS50850"/>
    </source>
</evidence>
<proteinExistence type="predicted"/>
<dbReference type="SUPFAM" id="SSF103473">
    <property type="entry name" value="MFS general substrate transporter"/>
    <property type="match status" value="1"/>
</dbReference>
<dbReference type="InterPro" id="IPR020846">
    <property type="entry name" value="MFS_dom"/>
</dbReference>
<comment type="subcellular location">
    <subcellularLocation>
        <location evidence="1">Cell membrane</location>
        <topology evidence="1">Multi-pass membrane protein</topology>
    </subcellularLocation>
</comment>
<dbReference type="PROSITE" id="PS50850">
    <property type="entry name" value="MFS"/>
    <property type="match status" value="1"/>
</dbReference>
<feature type="transmembrane region" description="Helical" evidence="6">
    <location>
        <begin position="131"/>
        <end position="151"/>
    </location>
</feature>
<feature type="transmembrane region" description="Helical" evidence="6">
    <location>
        <begin position="320"/>
        <end position="346"/>
    </location>
</feature>
<dbReference type="PANTHER" id="PTHR43124">
    <property type="entry name" value="PURINE EFFLUX PUMP PBUE"/>
    <property type="match status" value="1"/>
</dbReference>
<dbReference type="CDD" id="cd17324">
    <property type="entry name" value="MFS_NepI_like"/>
    <property type="match status" value="1"/>
</dbReference>
<evidence type="ECO:0000256" key="4">
    <source>
        <dbReference type="ARBA" id="ARBA00022989"/>
    </source>
</evidence>
<sequence length="355" mass="35936">MVADSLESTVFEIGQTATAFSVAFALGGPLLASPTSRFDRRTLLTAGLLLFSLAAVLGALAPDYGVLMLSRIVAGVAGSLVTPHAATTASLLAEESGRGRAIALVLLGFAASTVFGVPLGTMVGAVFGWRAAFGVISLLALAGAVGVRLAVPGQLNIPPIDLGGWRKVFAHRAIIFMLAVTLFQVLGQATILTYLAILLRVESHASVAEISALLMVFGGAGIAGTFAASRLMDRVGAALVANASIILMCAVMTVWPFIGGSVPGVTLLILLWGLSSFAVNSAQQYRLIATAPSLATASVSLNSSSSFFGQSLGALVGGAVVAFFGVATIPSIGALAMMIALGLSLASNGSESRKA</sequence>
<dbReference type="InterPro" id="IPR011701">
    <property type="entry name" value="MFS"/>
</dbReference>
<keyword evidence="5 6" id="KW-0472">Membrane</keyword>
<evidence type="ECO:0000313" key="9">
    <source>
        <dbReference type="Proteomes" id="UP001431010"/>
    </source>
</evidence>
<dbReference type="Pfam" id="PF07690">
    <property type="entry name" value="MFS_1"/>
    <property type="match status" value="1"/>
</dbReference>
<dbReference type="PANTHER" id="PTHR43124:SF10">
    <property type="entry name" value="PURINE EFFLUX PUMP PBUE"/>
    <property type="match status" value="1"/>
</dbReference>
<organism evidence="8 9">
    <name type="scientific">Bradyrhizobium ontarionense</name>
    <dbReference type="NCBI Taxonomy" id="2898149"/>
    <lineage>
        <taxon>Bacteria</taxon>
        <taxon>Pseudomonadati</taxon>
        <taxon>Pseudomonadota</taxon>
        <taxon>Alphaproteobacteria</taxon>
        <taxon>Hyphomicrobiales</taxon>
        <taxon>Nitrobacteraceae</taxon>
        <taxon>Bradyrhizobium</taxon>
    </lineage>
</organism>
<dbReference type="EMBL" id="CP088156">
    <property type="protein sequence ID" value="UFZ04961.1"/>
    <property type="molecule type" value="Genomic_DNA"/>
</dbReference>
<keyword evidence="4 6" id="KW-1133">Transmembrane helix</keyword>
<feature type="transmembrane region" description="Helical" evidence="6">
    <location>
        <begin position="104"/>
        <end position="125"/>
    </location>
</feature>
<dbReference type="InterPro" id="IPR036259">
    <property type="entry name" value="MFS_trans_sf"/>
</dbReference>
<dbReference type="InterPro" id="IPR050189">
    <property type="entry name" value="MFS_Efflux_Transporters"/>
</dbReference>
<feature type="transmembrane region" description="Helical" evidence="6">
    <location>
        <begin position="172"/>
        <end position="198"/>
    </location>
</feature>
<evidence type="ECO:0000256" key="3">
    <source>
        <dbReference type="ARBA" id="ARBA00022692"/>
    </source>
</evidence>
<feature type="transmembrane region" description="Helical" evidence="6">
    <location>
        <begin position="261"/>
        <end position="280"/>
    </location>
</feature>
<accession>A0ABY3RDP8</accession>
<protein>
    <submittedName>
        <fullName evidence="8">MFS transporter</fullName>
    </submittedName>
</protein>
<evidence type="ECO:0000256" key="6">
    <source>
        <dbReference type="SAM" id="Phobius"/>
    </source>
</evidence>
<feature type="transmembrane region" description="Helical" evidence="6">
    <location>
        <begin position="13"/>
        <end position="31"/>
    </location>
</feature>
<keyword evidence="2" id="KW-1003">Cell membrane</keyword>
<feature type="transmembrane region" description="Helical" evidence="6">
    <location>
        <begin position="210"/>
        <end position="228"/>
    </location>
</feature>
<evidence type="ECO:0000256" key="5">
    <source>
        <dbReference type="ARBA" id="ARBA00023136"/>
    </source>
</evidence>
<dbReference type="Proteomes" id="UP001431010">
    <property type="component" value="Chromosome"/>
</dbReference>
<keyword evidence="3 6" id="KW-0812">Transmembrane</keyword>
<keyword evidence="9" id="KW-1185">Reference proteome</keyword>
<feature type="domain" description="Major facilitator superfamily (MFS) profile" evidence="7">
    <location>
        <begin position="1"/>
        <end position="354"/>
    </location>
</feature>
<feature type="transmembrane region" description="Helical" evidence="6">
    <location>
        <begin position="235"/>
        <end position="255"/>
    </location>
</feature>
<evidence type="ECO:0000313" key="8">
    <source>
        <dbReference type="EMBL" id="UFZ04961.1"/>
    </source>
</evidence>
<evidence type="ECO:0000256" key="2">
    <source>
        <dbReference type="ARBA" id="ARBA00022475"/>
    </source>
</evidence>
<gene>
    <name evidence="8" type="ORF">LQG66_01165</name>
</gene>